<dbReference type="InterPro" id="IPR036291">
    <property type="entry name" value="NAD(P)-bd_dom_sf"/>
</dbReference>
<dbReference type="Gene3D" id="3.30.1490.20">
    <property type="entry name" value="ATP-grasp fold, A domain"/>
    <property type="match status" value="1"/>
</dbReference>
<dbReference type="InterPro" id="IPR013815">
    <property type="entry name" value="ATP_grasp_subdomain_1"/>
</dbReference>
<dbReference type="OrthoDB" id="9807426at2"/>
<keyword evidence="3" id="KW-1185">Reference proteome</keyword>
<dbReference type="GO" id="GO:0005524">
    <property type="term" value="F:ATP binding"/>
    <property type="evidence" value="ECO:0007669"/>
    <property type="project" value="InterPro"/>
</dbReference>
<dbReference type="EMBL" id="FOVL01000002">
    <property type="protein sequence ID" value="SFN35252.1"/>
    <property type="molecule type" value="Genomic_DNA"/>
</dbReference>
<dbReference type="Gene3D" id="3.40.50.261">
    <property type="entry name" value="Succinyl-CoA synthetase domains"/>
    <property type="match status" value="2"/>
</dbReference>
<dbReference type="Gene3D" id="3.30.470.20">
    <property type="entry name" value="ATP-grasp fold, B domain"/>
    <property type="match status" value="1"/>
</dbReference>
<reference evidence="2 3" key="1">
    <citation type="submission" date="2016-10" db="EMBL/GenBank/DDBJ databases">
        <authorList>
            <person name="de Groot N.N."/>
        </authorList>
    </citation>
    <scope>NUCLEOTIDE SEQUENCE [LARGE SCALE GENOMIC DNA]</scope>
    <source>
        <strain evidence="2 3">DSM 17794</strain>
    </source>
</reference>
<keyword evidence="2" id="KW-0808">Transferase</keyword>
<dbReference type="Proteomes" id="UP000199153">
    <property type="component" value="Unassembled WGS sequence"/>
</dbReference>
<evidence type="ECO:0000259" key="1">
    <source>
        <dbReference type="SMART" id="SM00881"/>
    </source>
</evidence>
<dbReference type="Pfam" id="PF13549">
    <property type="entry name" value="ATP-grasp_5"/>
    <property type="match status" value="1"/>
</dbReference>
<proteinExistence type="predicted"/>
<dbReference type="SUPFAM" id="SSF56059">
    <property type="entry name" value="Glutathione synthetase ATP-binding domain-like"/>
    <property type="match status" value="1"/>
</dbReference>
<dbReference type="Pfam" id="PF13380">
    <property type="entry name" value="CoA_binding_2"/>
    <property type="match status" value="1"/>
</dbReference>
<evidence type="ECO:0000313" key="3">
    <source>
        <dbReference type="Proteomes" id="UP000199153"/>
    </source>
</evidence>
<evidence type="ECO:0000313" key="2">
    <source>
        <dbReference type="EMBL" id="SFN35252.1"/>
    </source>
</evidence>
<dbReference type="STRING" id="287099.SAMN05660413_00674"/>
<name>A0A1I4YB55_9FLAO</name>
<dbReference type="InterPro" id="IPR016102">
    <property type="entry name" value="Succinyl-CoA_synth-like"/>
</dbReference>
<gene>
    <name evidence="2" type="ORF">SAMN05660413_00674</name>
</gene>
<dbReference type="Pfam" id="PF13607">
    <property type="entry name" value="Succ_CoA_lig"/>
    <property type="match status" value="1"/>
</dbReference>
<dbReference type="PANTHER" id="PTHR42793">
    <property type="entry name" value="COA BINDING DOMAIN CONTAINING PROTEIN"/>
    <property type="match status" value="1"/>
</dbReference>
<dbReference type="SUPFAM" id="SSF52210">
    <property type="entry name" value="Succinyl-CoA synthetase domains"/>
    <property type="match status" value="2"/>
</dbReference>
<dbReference type="RefSeq" id="WP_093405836.1">
    <property type="nucleotide sequence ID" value="NZ_FOVL01000002.1"/>
</dbReference>
<accession>A0A1I4YB55</accession>
<dbReference type="AlphaFoldDB" id="A0A1I4YB55"/>
<feature type="domain" description="CoA-binding" evidence="1">
    <location>
        <begin position="6"/>
        <end position="101"/>
    </location>
</feature>
<organism evidence="2 3">
    <name type="scientific">Salegentibacter flavus</name>
    <dbReference type="NCBI Taxonomy" id="287099"/>
    <lineage>
        <taxon>Bacteria</taxon>
        <taxon>Pseudomonadati</taxon>
        <taxon>Bacteroidota</taxon>
        <taxon>Flavobacteriia</taxon>
        <taxon>Flavobacteriales</taxon>
        <taxon>Flavobacteriaceae</taxon>
        <taxon>Salegentibacter</taxon>
    </lineage>
</organism>
<dbReference type="InterPro" id="IPR003781">
    <property type="entry name" value="CoA-bd"/>
</dbReference>
<dbReference type="InterPro" id="IPR032875">
    <property type="entry name" value="Succ_CoA_lig_flav_dom"/>
</dbReference>
<dbReference type="GO" id="GO:0016740">
    <property type="term" value="F:transferase activity"/>
    <property type="evidence" value="ECO:0007669"/>
    <property type="project" value="UniProtKB-KW"/>
</dbReference>
<dbReference type="PANTHER" id="PTHR42793:SF1">
    <property type="entry name" value="PEPTIDYL-LYSINE N-ACETYLTRANSFERASE PATZ"/>
    <property type="match status" value="1"/>
</dbReference>
<dbReference type="SMART" id="SM00881">
    <property type="entry name" value="CoA_binding"/>
    <property type="match status" value="1"/>
</dbReference>
<dbReference type="SUPFAM" id="SSF51735">
    <property type="entry name" value="NAD(P)-binding Rossmann-fold domains"/>
    <property type="match status" value="1"/>
</dbReference>
<protein>
    <submittedName>
        <fullName evidence="2">Acetyltransferase</fullName>
    </submittedName>
</protein>
<sequence length="684" mass="74373">MLHSKLIHPKSIVIVGGSDNIHSPGGRVLKNLIDHKFKGQLFVVNPKKEVVQGVTSYNDISDVPQVDLAIIAISVKYVYEAVKVLTQHKNTRGFIIFSAGFSEKDQNGEQLEKNIVRLINDAGGSLLGPNNIGLINKHYTGVFTTPIPKLDEKGVDFVSGSGATAVFTIEAAKNMGLTFSSIYTVGNSAQIGVEEILEYLDESFEKESSSKVKLLYIESIKSPLKFLKHTTSLIRKGCKIAAIKAGSSEAGNRAASSHTGAIANSDLFIDTLFRKAGIIRCYGRNELITVAGILLQKEIKGKNIAIITHAGGPAVMLTDVLSKNGINIPPLEGKDVEILLSQLFDGSSVSNPIDFLATGNAQQLDAIIEYCENSSEIDAMAVIFGSPGLIAVDDVYEILNEKIKTSKKPVYAILPSVVNVKNEIKQFLKKGNIAFSDEVLFGNALAKVINRPMASDNNKDTDFKFFQRTRKLIEGLPNGYMPTESAIKLLDYAGVNFATPFHVKNKTELHTVSKSITYPVVLKVEGPLHKSDVGGVILNISNETELYDGFHKLMQIEGATSVIIQPMLTGMELFIGAKKETNYPHVILCGLGGIFVEVLKDVSAVMTPVSNEDAIKMISDLKAYPILEGVRGQNGINIQLFAEIIVKISKLLDVVPEIAELDLNPLIATQKDLTAVDVRIRLEK</sequence>
<dbReference type="Gene3D" id="3.40.50.720">
    <property type="entry name" value="NAD(P)-binding Rossmann-like Domain"/>
    <property type="match status" value="1"/>
</dbReference>